<reference evidence="3" key="1">
    <citation type="journal article" date="2023" name="IMA Fungus">
        <title>Comparative genomic study of the Penicillium genus elucidates a diverse pangenome and 15 lateral gene transfer events.</title>
        <authorList>
            <person name="Petersen C."/>
            <person name="Sorensen T."/>
            <person name="Nielsen M.R."/>
            <person name="Sondergaard T.E."/>
            <person name="Sorensen J.L."/>
            <person name="Fitzpatrick D.A."/>
            <person name="Frisvad J.C."/>
            <person name="Nielsen K.L."/>
        </authorList>
    </citation>
    <scope>NUCLEOTIDE SEQUENCE</scope>
    <source>
        <strain evidence="3">IBT 17514</strain>
    </source>
</reference>
<keyword evidence="2" id="KW-0732">Signal</keyword>
<gene>
    <name evidence="3" type="ORF">N7493_000602</name>
</gene>
<feature type="chain" id="PRO_5042279110" description="Secreted protein" evidence="2">
    <location>
        <begin position="22"/>
        <end position="73"/>
    </location>
</feature>
<reference evidence="3" key="2">
    <citation type="submission" date="2023-01" db="EMBL/GenBank/DDBJ databases">
        <authorList>
            <person name="Petersen C."/>
        </authorList>
    </citation>
    <scope>NUCLEOTIDE SEQUENCE</scope>
    <source>
        <strain evidence="3">IBT 17514</strain>
    </source>
</reference>
<protein>
    <recommendedName>
        <fullName evidence="5">Secreted protein</fullName>
    </recommendedName>
</protein>
<name>A0AAD6HWN3_9EURO</name>
<organism evidence="3 4">
    <name type="scientific">Penicillium malachiteum</name>
    <dbReference type="NCBI Taxonomy" id="1324776"/>
    <lineage>
        <taxon>Eukaryota</taxon>
        <taxon>Fungi</taxon>
        <taxon>Dikarya</taxon>
        <taxon>Ascomycota</taxon>
        <taxon>Pezizomycotina</taxon>
        <taxon>Eurotiomycetes</taxon>
        <taxon>Eurotiomycetidae</taxon>
        <taxon>Eurotiales</taxon>
        <taxon>Aspergillaceae</taxon>
        <taxon>Penicillium</taxon>
    </lineage>
</organism>
<proteinExistence type="predicted"/>
<evidence type="ECO:0000256" key="1">
    <source>
        <dbReference type="SAM" id="MobiDB-lite"/>
    </source>
</evidence>
<sequence length="73" mass="7398">MSIIVAITAVMAAILSDGATSAGCAEAQKGSGGVFRVPVRMQGEMHSHGEDSPMDSDEEGGDDDDDPGGKKFG</sequence>
<accession>A0AAD6HWN3</accession>
<evidence type="ECO:0000313" key="3">
    <source>
        <dbReference type="EMBL" id="KAJ5740730.1"/>
    </source>
</evidence>
<feature type="signal peptide" evidence="2">
    <location>
        <begin position="1"/>
        <end position="21"/>
    </location>
</feature>
<comment type="caution">
    <text evidence="3">The sequence shown here is derived from an EMBL/GenBank/DDBJ whole genome shotgun (WGS) entry which is preliminary data.</text>
</comment>
<dbReference type="Proteomes" id="UP001215712">
    <property type="component" value="Unassembled WGS sequence"/>
</dbReference>
<evidence type="ECO:0000256" key="2">
    <source>
        <dbReference type="SAM" id="SignalP"/>
    </source>
</evidence>
<feature type="compositionally biased region" description="Acidic residues" evidence="1">
    <location>
        <begin position="52"/>
        <end position="66"/>
    </location>
</feature>
<keyword evidence="4" id="KW-1185">Reference proteome</keyword>
<evidence type="ECO:0000313" key="4">
    <source>
        <dbReference type="Proteomes" id="UP001215712"/>
    </source>
</evidence>
<dbReference type="EMBL" id="JAQJAN010000001">
    <property type="protein sequence ID" value="KAJ5740730.1"/>
    <property type="molecule type" value="Genomic_DNA"/>
</dbReference>
<dbReference type="AlphaFoldDB" id="A0AAD6HWN3"/>
<evidence type="ECO:0008006" key="5">
    <source>
        <dbReference type="Google" id="ProtNLM"/>
    </source>
</evidence>
<feature type="region of interest" description="Disordered" evidence="1">
    <location>
        <begin position="41"/>
        <end position="73"/>
    </location>
</feature>